<gene>
    <name evidence="7" type="ORF">IMG5_162040</name>
</gene>
<feature type="transmembrane region" description="Helical" evidence="6">
    <location>
        <begin position="223"/>
        <end position="240"/>
    </location>
</feature>
<dbReference type="InterPro" id="IPR048254">
    <property type="entry name" value="CDP_ALCOHOL_P_TRANSF_CS"/>
</dbReference>
<dbReference type="EMBL" id="GL984180">
    <property type="protein sequence ID" value="EGR29150.1"/>
    <property type="molecule type" value="Genomic_DNA"/>
</dbReference>
<dbReference type="RefSeq" id="XP_004030386.1">
    <property type="nucleotide sequence ID" value="XM_004030338.1"/>
</dbReference>
<evidence type="ECO:0000313" key="7">
    <source>
        <dbReference type="EMBL" id="EGR29150.1"/>
    </source>
</evidence>
<feature type="transmembrane region" description="Helical" evidence="6">
    <location>
        <begin position="89"/>
        <end position="107"/>
    </location>
</feature>
<evidence type="ECO:0000256" key="4">
    <source>
        <dbReference type="ARBA" id="ARBA00023136"/>
    </source>
</evidence>
<dbReference type="Gene3D" id="1.20.120.1760">
    <property type="match status" value="1"/>
</dbReference>
<dbReference type="OrthoDB" id="196717at2759"/>
<name>G0R051_ICHMU</name>
<dbReference type="GeneID" id="14905242"/>
<dbReference type="OMA" id="VEANYIF"/>
<reference evidence="7 8" key="1">
    <citation type="submission" date="2011-07" db="EMBL/GenBank/DDBJ databases">
        <authorList>
            <person name="Coyne R."/>
            <person name="Brami D."/>
            <person name="Johnson J."/>
            <person name="Hostetler J."/>
            <person name="Hannick L."/>
            <person name="Clark T."/>
            <person name="Cassidy-Hanley D."/>
            <person name="Inman J."/>
        </authorList>
    </citation>
    <scope>NUCLEOTIDE SEQUENCE [LARGE SCALE GENOMIC DNA]</scope>
    <source>
        <strain evidence="7 8">G5</strain>
    </source>
</reference>
<evidence type="ECO:0000313" key="8">
    <source>
        <dbReference type="Proteomes" id="UP000008983"/>
    </source>
</evidence>
<keyword evidence="6" id="KW-0812">Transmembrane</keyword>
<evidence type="ECO:0000256" key="2">
    <source>
        <dbReference type="ARBA" id="ARBA00010441"/>
    </source>
</evidence>
<proteinExistence type="inferred from homology"/>
<comment type="similarity">
    <text evidence="2 5">Belongs to the CDP-alcohol phosphatidyltransferase class-I family.</text>
</comment>
<evidence type="ECO:0000256" key="6">
    <source>
        <dbReference type="SAM" id="Phobius"/>
    </source>
</evidence>
<dbReference type="InterPro" id="IPR000462">
    <property type="entry name" value="CDP-OH_P_trans"/>
</dbReference>
<dbReference type="PANTHER" id="PTHR10414">
    <property type="entry name" value="ETHANOLAMINEPHOSPHOTRANSFERASE"/>
    <property type="match status" value="1"/>
</dbReference>
<organism evidence="7 8">
    <name type="scientific">Ichthyophthirius multifiliis</name>
    <name type="common">White spot disease agent</name>
    <name type="synonym">Ich</name>
    <dbReference type="NCBI Taxonomy" id="5932"/>
    <lineage>
        <taxon>Eukaryota</taxon>
        <taxon>Sar</taxon>
        <taxon>Alveolata</taxon>
        <taxon>Ciliophora</taxon>
        <taxon>Intramacronucleata</taxon>
        <taxon>Oligohymenophorea</taxon>
        <taxon>Hymenostomatida</taxon>
        <taxon>Ophryoglenina</taxon>
        <taxon>Ichthyophthirius</taxon>
    </lineage>
</organism>
<protein>
    <recommendedName>
        <fullName evidence="9">Ethanolaminephosphotransferase</fullName>
    </recommendedName>
</protein>
<evidence type="ECO:0000256" key="5">
    <source>
        <dbReference type="RuleBase" id="RU003750"/>
    </source>
</evidence>
<dbReference type="STRING" id="857967.G0R051"/>
<dbReference type="InterPro" id="IPR043130">
    <property type="entry name" value="CDP-OH_PTrfase_TM_dom"/>
</dbReference>
<dbReference type="eggNOG" id="KOG2877">
    <property type="taxonomic scope" value="Eukaryota"/>
</dbReference>
<feature type="transmembrane region" description="Helical" evidence="6">
    <location>
        <begin position="188"/>
        <end position="211"/>
    </location>
</feature>
<dbReference type="GO" id="GO:0016020">
    <property type="term" value="C:membrane"/>
    <property type="evidence" value="ECO:0007669"/>
    <property type="project" value="UniProtKB-SubCell"/>
</dbReference>
<evidence type="ECO:0000256" key="1">
    <source>
        <dbReference type="ARBA" id="ARBA00004370"/>
    </source>
</evidence>
<keyword evidence="3 5" id="KW-0808">Transferase</keyword>
<dbReference type="PANTHER" id="PTHR10414:SF37">
    <property type="entry name" value="BB IN A BOXCAR, ISOFORM C"/>
    <property type="match status" value="1"/>
</dbReference>
<dbReference type="InterPro" id="IPR014472">
    <property type="entry name" value="CHOPT"/>
</dbReference>
<comment type="subcellular location">
    <subcellularLocation>
        <location evidence="1">Membrane</location>
    </subcellularLocation>
</comment>
<feature type="transmembrane region" description="Helical" evidence="6">
    <location>
        <begin position="53"/>
        <end position="77"/>
    </location>
</feature>
<sequence>MISYNFISKENENNLIKYQYKGRDNSILYNYVFGPIAESFQTQYKQNDQINIFNINIIILKLTLCGYLCVIIPHLVLWYMFPNELSGNIPRSLCAFIGIMHLIYMNFDNVDGKQARKTGNSSPLGLLFDHGCDALVVSVQGISLAACMGFGNTYNSYLVYASGAIPFFITTIDEYYNDFMYLPWINGASEGCLAVGLFILFSAAFGPQWWGEEIVFGQTKRQVTLYFFLFAGIVTSLNIFKKKYVLEI</sequence>
<evidence type="ECO:0008006" key="9">
    <source>
        <dbReference type="Google" id="ProtNLM"/>
    </source>
</evidence>
<keyword evidence="6" id="KW-1133">Transmembrane helix</keyword>
<keyword evidence="4 6" id="KW-0472">Membrane</keyword>
<dbReference type="GO" id="GO:0008654">
    <property type="term" value="P:phospholipid biosynthetic process"/>
    <property type="evidence" value="ECO:0007669"/>
    <property type="project" value="InterPro"/>
</dbReference>
<accession>G0R051</accession>
<dbReference type="PROSITE" id="PS00379">
    <property type="entry name" value="CDP_ALCOHOL_P_TRANSF"/>
    <property type="match status" value="1"/>
</dbReference>
<keyword evidence="8" id="KW-1185">Reference proteome</keyword>
<dbReference type="Proteomes" id="UP000008983">
    <property type="component" value="Unassembled WGS sequence"/>
</dbReference>
<dbReference type="AlphaFoldDB" id="G0R051"/>
<evidence type="ECO:0000256" key="3">
    <source>
        <dbReference type="ARBA" id="ARBA00022679"/>
    </source>
</evidence>
<dbReference type="GO" id="GO:0016780">
    <property type="term" value="F:phosphotransferase activity, for other substituted phosphate groups"/>
    <property type="evidence" value="ECO:0007669"/>
    <property type="project" value="InterPro"/>
</dbReference>
<dbReference type="InParanoid" id="G0R051"/>
<dbReference type="Pfam" id="PF01066">
    <property type="entry name" value="CDP-OH_P_transf"/>
    <property type="match status" value="1"/>
</dbReference>